<comment type="caution">
    <text evidence="1">The sequence shown here is derived from an EMBL/GenBank/DDBJ whole genome shotgun (WGS) entry which is preliminary data.</text>
</comment>
<dbReference type="EMBL" id="WMIE01000029">
    <property type="protein sequence ID" value="MTH80133.1"/>
    <property type="molecule type" value="Genomic_DNA"/>
</dbReference>
<sequence>MGTINIDEGLAALIAAAAASISAYMNIRSTKTAARLAAKQSVVSEDLQELSTALYEVVALSVEAMNSRSPDRFQAKIDQATKVSTRLDELRRRHRYSIPFVFEAIWYLKGMPIYVSHHRNSLSDPRVKAMKEQATSLRLEIDESLERYFFHGRAPGVLGRWKLKRLGRRLETTFQDGRPTE</sequence>
<organism evidence="1 2">
    <name type="scientific">Paracoccus aestuariivivens</name>
    <dbReference type="NCBI Taxonomy" id="1820333"/>
    <lineage>
        <taxon>Bacteria</taxon>
        <taxon>Pseudomonadati</taxon>
        <taxon>Pseudomonadota</taxon>
        <taxon>Alphaproteobacteria</taxon>
        <taxon>Rhodobacterales</taxon>
        <taxon>Paracoccaceae</taxon>
        <taxon>Paracoccus</taxon>
    </lineage>
</organism>
<dbReference type="Proteomes" id="UP000478183">
    <property type="component" value="Unassembled WGS sequence"/>
</dbReference>
<dbReference type="OrthoDB" id="9862450at2"/>
<evidence type="ECO:0000313" key="2">
    <source>
        <dbReference type="Proteomes" id="UP000478183"/>
    </source>
</evidence>
<keyword evidence="2" id="KW-1185">Reference proteome</keyword>
<evidence type="ECO:0000313" key="1">
    <source>
        <dbReference type="EMBL" id="MTH80133.1"/>
    </source>
</evidence>
<accession>A0A6L6JD67</accession>
<name>A0A6L6JD67_9RHOB</name>
<dbReference type="RefSeq" id="WP_155097484.1">
    <property type="nucleotide sequence ID" value="NZ_WMIE01000029.1"/>
</dbReference>
<protein>
    <submittedName>
        <fullName evidence="1">Uncharacterized protein</fullName>
    </submittedName>
</protein>
<reference evidence="1 2" key="1">
    <citation type="submission" date="2019-11" db="EMBL/GenBank/DDBJ databases">
        <authorList>
            <person name="Dong K."/>
        </authorList>
    </citation>
    <scope>NUCLEOTIDE SEQUENCE [LARGE SCALE GENOMIC DNA]</scope>
    <source>
        <strain evidence="1 2">NBRC 111993</strain>
    </source>
</reference>
<proteinExistence type="predicted"/>
<dbReference type="AlphaFoldDB" id="A0A6L6JD67"/>
<gene>
    <name evidence="1" type="ORF">GL286_20760</name>
</gene>